<evidence type="ECO:0000313" key="1">
    <source>
        <dbReference type="EMBL" id="PMD13882.1"/>
    </source>
</evidence>
<gene>
    <name evidence="1" type="ORF">NA56DRAFT_711506</name>
</gene>
<dbReference type="AlphaFoldDB" id="A0A2J6PIK6"/>
<organism evidence="1 2">
    <name type="scientific">Hyaloscypha hepaticicola</name>
    <dbReference type="NCBI Taxonomy" id="2082293"/>
    <lineage>
        <taxon>Eukaryota</taxon>
        <taxon>Fungi</taxon>
        <taxon>Dikarya</taxon>
        <taxon>Ascomycota</taxon>
        <taxon>Pezizomycotina</taxon>
        <taxon>Leotiomycetes</taxon>
        <taxon>Helotiales</taxon>
        <taxon>Hyaloscyphaceae</taxon>
        <taxon>Hyaloscypha</taxon>
    </lineage>
</organism>
<dbReference type="Proteomes" id="UP000235672">
    <property type="component" value="Unassembled WGS sequence"/>
</dbReference>
<keyword evidence="2" id="KW-1185">Reference proteome</keyword>
<protein>
    <submittedName>
        <fullName evidence="1">Uncharacterized protein</fullName>
    </submittedName>
</protein>
<evidence type="ECO:0000313" key="2">
    <source>
        <dbReference type="Proteomes" id="UP000235672"/>
    </source>
</evidence>
<proteinExistence type="predicted"/>
<reference evidence="1 2" key="1">
    <citation type="submission" date="2016-05" db="EMBL/GenBank/DDBJ databases">
        <title>A degradative enzymes factory behind the ericoid mycorrhizal symbiosis.</title>
        <authorList>
            <consortium name="DOE Joint Genome Institute"/>
            <person name="Martino E."/>
            <person name="Morin E."/>
            <person name="Grelet G."/>
            <person name="Kuo A."/>
            <person name="Kohler A."/>
            <person name="Daghino S."/>
            <person name="Barry K."/>
            <person name="Choi C."/>
            <person name="Cichocki N."/>
            <person name="Clum A."/>
            <person name="Copeland A."/>
            <person name="Hainaut M."/>
            <person name="Haridas S."/>
            <person name="Labutti K."/>
            <person name="Lindquist E."/>
            <person name="Lipzen A."/>
            <person name="Khouja H.-R."/>
            <person name="Murat C."/>
            <person name="Ohm R."/>
            <person name="Olson A."/>
            <person name="Spatafora J."/>
            <person name="Veneault-Fourrey C."/>
            <person name="Henrissat B."/>
            <person name="Grigoriev I."/>
            <person name="Martin F."/>
            <person name="Perotto S."/>
        </authorList>
    </citation>
    <scope>NUCLEOTIDE SEQUENCE [LARGE SCALE GENOMIC DNA]</scope>
    <source>
        <strain evidence="1 2">UAMH 7357</strain>
    </source>
</reference>
<accession>A0A2J6PIK6</accession>
<dbReference type="EMBL" id="KZ613526">
    <property type="protein sequence ID" value="PMD13882.1"/>
    <property type="molecule type" value="Genomic_DNA"/>
</dbReference>
<name>A0A2J6PIK6_9HELO</name>
<sequence length="150" mass="16645">MSLTFSPWIYRAYIHAAFVSTQTPSIEQISDDADSCCLSPRRTRAVGNQETASTVGGADRTKQEHLRSIRGIIQEEIEPQFEDRLGRQQARRLCLPLIGISSRGGKLHPRGRKGSIYTPALSVGFTCLVDIRLFVICTKHAISTTWIGLS</sequence>